<protein>
    <submittedName>
        <fullName evidence="2">ARAD1D34870p</fullName>
    </submittedName>
</protein>
<organism evidence="2">
    <name type="scientific">Blastobotrys adeninivorans</name>
    <name type="common">Yeast</name>
    <name type="synonym">Arxula adeninivorans</name>
    <dbReference type="NCBI Taxonomy" id="409370"/>
    <lineage>
        <taxon>Eukaryota</taxon>
        <taxon>Fungi</taxon>
        <taxon>Dikarya</taxon>
        <taxon>Ascomycota</taxon>
        <taxon>Saccharomycotina</taxon>
        <taxon>Dipodascomycetes</taxon>
        <taxon>Dipodascales</taxon>
        <taxon>Trichomonascaceae</taxon>
        <taxon>Blastobotrys</taxon>
    </lineage>
</organism>
<gene>
    <name evidence="2" type="ORF">GNLVRS02_ARAD1D34870g</name>
</gene>
<dbReference type="EMBL" id="HG937694">
    <property type="protein sequence ID" value="CDP38447.1"/>
    <property type="molecule type" value="Genomic_DNA"/>
</dbReference>
<feature type="compositionally biased region" description="Basic residues" evidence="1">
    <location>
        <begin position="379"/>
        <end position="390"/>
    </location>
</feature>
<proteinExistence type="predicted"/>
<feature type="compositionally biased region" description="Polar residues" evidence="1">
    <location>
        <begin position="112"/>
        <end position="121"/>
    </location>
</feature>
<feature type="compositionally biased region" description="Low complexity" evidence="1">
    <location>
        <begin position="241"/>
        <end position="253"/>
    </location>
</feature>
<name>A0A060THY2_BLAAD</name>
<feature type="compositionally biased region" description="Basic and acidic residues" evidence="1">
    <location>
        <begin position="15"/>
        <end position="24"/>
    </location>
</feature>
<feature type="compositionally biased region" description="Polar residues" evidence="1">
    <location>
        <begin position="1"/>
        <end position="13"/>
    </location>
</feature>
<feature type="compositionally biased region" description="Polar residues" evidence="1">
    <location>
        <begin position="25"/>
        <end position="62"/>
    </location>
</feature>
<dbReference type="AlphaFoldDB" id="A0A060THY2"/>
<evidence type="ECO:0000313" key="2">
    <source>
        <dbReference type="EMBL" id="CDP38447.1"/>
    </source>
</evidence>
<sequence length="403" mass="45228">MSGYNSSIASPKSISKGEIDRDQQQTDPPSISSRHPPQSHIQQYPRSQIDNQSSPENLQRPIQLQNVQTSEQQQQQQQQQSFTQRSWRYPMLAPPQVPPTSHASNLPYYQPIRTTLPSPQYNKEPVRRLEGYSYVTQDAPGGSGGSGSSSGSYMYYDHSSQVSPMNPNQSPVYEQQQVYYDGPRQPSYMYENSSYFSRPGYDRLQPPAHPSLLQQPDPHAPTNISGAPFSLQQPQHPPPLQQRQQQAQLQYPQHSPAQTAQAPVSYESVQYGGYYNDHWMRGGTDNSTSILNSPSNLAIPRDPTRLPSQSEHIGKRSSTSVPSRKLRNRGSVGKMKQRPKHSSPSYLLDQRLPDDNGFVNYDHQDGSIIMAAVAPSGNCRRRNRDKKRRKEGASASPSPLVDS</sequence>
<feature type="region of interest" description="Disordered" evidence="1">
    <location>
        <begin position="1"/>
        <end position="403"/>
    </location>
</feature>
<feature type="compositionally biased region" description="Polar residues" evidence="1">
    <location>
        <begin position="306"/>
        <end position="322"/>
    </location>
</feature>
<feature type="compositionally biased region" description="Low complexity" evidence="1">
    <location>
        <begin position="63"/>
        <end position="84"/>
    </location>
</feature>
<evidence type="ECO:0000256" key="1">
    <source>
        <dbReference type="SAM" id="MobiDB-lite"/>
    </source>
</evidence>
<reference evidence="2" key="2">
    <citation type="submission" date="2014-06" db="EMBL/GenBank/DDBJ databases">
        <title>The complete genome of Blastobotrys (Arxula) adeninivorans LS3 - a yeast of biotechnological interest.</title>
        <authorList>
            <person name="Kunze G."/>
            <person name="Gaillardin C."/>
            <person name="Czernicka M."/>
            <person name="Durrens P."/>
            <person name="Martin T."/>
            <person name="Boer E."/>
            <person name="Gabaldon T."/>
            <person name="Cruz J."/>
            <person name="Talla E."/>
            <person name="Marck C."/>
            <person name="Goffeau A."/>
            <person name="Barbe V."/>
            <person name="Baret P."/>
            <person name="Baronian K."/>
            <person name="Beier S."/>
            <person name="Bleykasten C."/>
            <person name="Bode R."/>
            <person name="Casaregola S."/>
            <person name="Despons L."/>
            <person name="Fairhead C."/>
            <person name="Giersberg M."/>
            <person name="Gierski P."/>
            <person name="Hahnel U."/>
            <person name="Hartmann A."/>
            <person name="Jankowska D."/>
            <person name="Jubin C."/>
            <person name="Jung P."/>
            <person name="Lafontaine I."/>
            <person name="Leh-Louis V."/>
            <person name="Lemaire M."/>
            <person name="Marcet-Houben M."/>
            <person name="Mascher M."/>
            <person name="Morel G."/>
            <person name="Richard G.-F."/>
            <person name="Riechen J."/>
            <person name="Sacerdot C."/>
            <person name="Sarkar A."/>
            <person name="Savel G."/>
            <person name="Schacherer J."/>
            <person name="Sherman D."/>
            <person name="Straub M.-L."/>
            <person name="Stein N."/>
            <person name="Thierry A."/>
            <person name="Trautwein-Schult A."/>
            <person name="Westhof E."/>
            <person name="Worch S."/>
            <person name="Dujon B."/>
            <person name="Souciet J.-L."/>
            <person name="Wincker P."/>
            <person name="Scholz U."/>
            <person name="Neuveglise N."/>
        </authorList>
    </citation>
    <scope>NUCLEOTIDE SEQUENCE</scope>
    <source>
        <strain evidence="2">LS3</strain>
    </source>
</reference>
<accession>A0A060THY2</accession>
<feature type="compositionally biased region" description="Polar residues" evidence="1">
    <location>
        <begin position="158"/>
        <end position="178"/>
    </location>
</feature>
<reference evidence="2" key="1">
    <citation type="submission" date="2014-02" db="EMBL/GenBank/DDBJ databases">
        <authorList>
            <person name="Genoscope - CEA"/>
        </authorList>
    </citation>
    <scope>NUCLEOTIDE SEQUENCE</scope>
    <source>
        <strain evidence="2">LS3</strain>
    </source>
</reference>
<feature type="compositionally biased region" description="Polar residues" evidence="1">
    <location>
        <begin position="284"/>
        <end position="296"/>
    </location>
</feature>